<evidence type="ECO:0000313" key="1">
    <source>
        <dbReference type="EMBL" id="MCW3785495.1"/>
    </source>
</evidence>
<proteinExistence type="predicted"/>
<dbReference type="Proteomes" id="UP001209229">
    <property type="component" value="Unassembled WGS sequence"/>
</dbReference>
<reference evidence="1" key="1">
    <citation type="submission" date="2022-10" db="EMBL/GenBank/DDBJ databases">
        <authorList>
            <person name="Yu W.X."/>
        </authorList>
    </citation>
    <scope>NUCLEOTIDE SEQUENCE</scope>
    <source>
        <strain evidence="1">AAT</strain>
    </source>
</reference>
<dbReference type="RefSeq" id="WP_301189066.1">
    <property type="nucleotide sequence ID" value="NZ_JAPDPJ010000004.1"/>
</dbReference>
<comment type="caution">
    <text evidence="1">The sequence shown here is derived from an EMBL/GenBank/DDBJ whole genome shotgun (WGS) entry which is preliminary data.</text>
</comment>
<organism evidence="1 2">
    <name type="scientific">Plebeiibacterium sediminum</name>
    <dbReference type="NCBI Taxonomy" id="2992112"/>
    <lineage>
        <taxon>Bacteria</taxon>
        <taxon>Pseudomonadati</taxon>
        <taxon>Bacteroidota</taxon>
        <taxon>Bacteroidia</taxon>
        <taxon>Marinilabiliales</taxon>
        <taxon>Marinilabiliaceae</taxon>
        <taxon>Plebeiibacterium</taxon>
    </lineage>
</organism>
<name>A0AAE3M2A4_9BACT</name>
<evidence type="ECO:0000313" key="2">
    <source>
        <dbReference type="Proteomes" id="UP001209229"/>
    </source>
</evidence>
<gene>
    <name evidence="1" type="ORF">OM075_03395</name>
</gene>
<dbReference type="AlphaFoldDB" id="A0AAE3M2A4"/>
<protein>
    <submittedName>
        <fullName evidence="1">Uncharacterized protein</fullName>
    </submittedName>
</protein>
<dbReference type="EMBL" id="JAPDPJ010000004">
    <property type="protein sequence ID" value="MCW3785495.1"/>
    <property type="molecule type" value="Genomic_DNA"/>
</dbReference>
<keyword evidence="2" id="KW-1185">Reference proteome</keyword>
<accession>A0AAE3M2A4</accession>
<sequence>MVRGIDTFKEYFKDHADKYIIIGGTALDIQMEDAGFTPRATKDIDIILIVEALDKEFVTAFWEFIKEGNYEQKEKGGDKRQYYRFIKPEKDNFPYQIELFSKNPDILDLDEGTHLTPIPTEADLSSLSAILMDEDYYSLTIEQSELQNDVHLANPKALIALKAKAFLDWSERKAAGHAECDKHIKKHKADIFRLTMLLSPDETVDTPDNVKADLQAAANMIAGQLPDKAILRNMGVQIPPQEVFKQFKQIFKLD</sequence>